<feature type="domain" description="HMG box" evidence="10">
    <location>
        <begin position="64"/>
        <end position="132"/>
    </location>
</feature>
<dbReference type="GO" id="GO:1990907">
    <property type="term" value="C:beta-catenin-TCF complex"/>
    <property type="evidence" value="ECO:0007669"/>
    <property type="project" value="TreeGrafter"/>
</dbReference>
<dbReference type="InterPro" id="IPR024940">
    <property type="entry name" value="TCF/LEF"/>
</dbReference>
<dbReference type="GO" id="GO:0000978">
    <property type="term" value="F:RNA polymerase II cis-regulatory region sequence-specific DNA binding"/>
    <property type="evidence" value="ECO:0007669"/>
    <property type="project" value="TreeGrafter"/>
</dbReference>
<keyword evidence="4" id="KW-0805">Transcription regulation</keyword>
<evidence type="ECO:0000256" key="7">
    <source>
        <dbReference type="ARBA" id="ARBA00023163"/>
    </source>
</evidence>
<dbReference type="GeneTree" id="ENSGT00940000155535"/>
<evidence type="ECO:0000256" key="1">
    <source>
        <dbReference type="ARBA" id="ARBA00004123"/>
    </source>
</evidence>
<evidence type="ECO:0000313" key="11">
    <source>
        <dbReference type="Ensembl" id="ENSCSEP00000010791.1"/>
    </source>
</evidence>
<keyword evidence="6" id="KW-0010">Activator</keyword>
<evidence type="ECO:0000256" key="2">
    <source>
        <dbReference type="ARBA" id="ARBA00006569"/>
    </source>
</evidence>
<dbReference type="SUPFAM" id="SSF47095">
    <property type="entry name" value="HMG-box"/>
    <property type="match status" value="1"/>
</dbReference>
<keyword evidence="12" id="KW-1185">Reference proteome</keyword>
<feature type="DNA-binding region" description="HMG box" evidence="9">
    <location>
        <begin position="64"/>
        <end position="132"/>
    </location>
</feature>
<dbReference type="InParanoid" id="A0A3P8VC24"/>
<dbReference type="PANTHER" id="PTHR10373:SF38">
    <property type="entry name" value="PROTEIN PANGOLIN, ISOFORM J"/>
    <property type="match status" value="1"/>
</dbReference>
<dbReference type="GO" id="GO:0060070">
    <property type="term" value="P:canonical Wnt signaling pathway"/>
    <property type="evidence" value="ECO:0007669"/>
    <property type="project" value="TreeGrafter"/>
</dbReference>
<comment type="subcellular location">
    <subcellularLocation>
        <location evidence="1">Nucleus</location>
    </subcellularLocation>
</comment>
<dbReference type="Ensembl" id="ENSCSET00000010920.1">
    <property type="protein sequence ID" value="ENSCSEP00000010791.1"/>
    <property type="gene ID" value="ENSCSEG00000006913.1"/>
</dbReference>
<evidence type="ECO:0000313" key="12">
    <source>
        <dbReference type="Proteomes" id="UP000265120"/>
    </source>
</evidence>
<evidence type="ECO:0000256" key="6">
    <source>
        <dbReference type="ARBA" id="ARBA00023159"/>
    </source>
</evidence>
<organism evidence="11 12">
    <name type="scientific">Cynoglossus semilaevis</name>
    <name type="common">Tongue sole</name>
    <dbReference type="NCBI Taxonomy" id="244447"/>
    <lineage>
        <taxon>Eukaryota</taxon>
        <taxon>Metazoa</taxon>
        <taxon>Chordata</taxon>
        <taxon>Craniata</taxon>
        <taxon>Vertebrata</taxon>
        <taxon>Euteleostomi</taxon>
        <taxon>Actinopterygii</taxon>
        <taxon>Neopterygii</taxon>
        <taxon>Teleostei</taxon>
        <taxon>Neoteleostei</taxon>
        <taxon>Acanthomorphata</taxon>
        <taxon>Carangaria</taxon>
        <taxon>Pleuronectiformes</taxon>
        <taxon>Pleuronectoidei</taxon>
        <taxon>Cynoglossidae</taxon>
        <taxon>Cynoglossinae</taxon>
        <taxon>Cynoglossus</taxon>
    </lineage>
</organism>
<reference evidence="11" key="2">
    <citation type="submission" date="2025-08" db="UniProtKB">
        <authorList>
            <consortium name="Ensembl"/>
        </authorList>
    </citation>
    <scope>IDENTIFICATION</scope>
</reference>
<evidence type="ECO:0000256" key="9">
    <source>
        <dbReference type="PROSITE-ProRule" id="PRU00267"/>
    </source>
</evidence>
<dbReference type="PANTHER" id="PTHR10373">
    <property type="entry name" value="TRANSCRIPTION FACTOR 7 FAMILY MEMBER"/>
    <property type="match status" value="1"/>
</dbReference>
<evidence type="ECO:0000256" key="8">
    <source>
        <dbReference type="ARBA" id="ARBA00023242"/>
    </source>
</evidence>
<dbReference type="InterPro" id="IPR009071">
    <property type="entry name" value="HMG_box_dom"/>
</dbReference>
<comment type="similarity">
    <text evidence="2">Belongs to the TCF/LEF family.</text>
</comment>
<dbReference type="Pfam" id="PF00505">
    <property type="entry name" value="HMG_box"/>
    <property type="match status" value="1"/>
</dbReference>
<evidence type="ECO:0000256" key="5">
    <source>
        <dbReference type="ARBA" id="ARBA00023125"/>
    </source>
</evidence>
<keyword evidence="8 9" id="KW-0539">Nucleus</keyword>
<reference evidence="11" key="3">
    <citation type="submission" date="2025-09" db="UniProtKB">
        <authorList>
            <consortium name="Ensembl"/>
        </authorList>
    </citation>
    <scope>IDENTIFICATION</scope>
</reference>
<protein>
    <submittedName>
        <fullName evidence="11">Transcription factor 7-like 1-B</fullName>
    </submittedName>
</protein>
<dbReference type="Proteomes" id="UP000265120">
    <property type="component" value="Chromosome 3"/>
</dbReference>
<evidence type="ECO:0000256" key="4">
    <source>
        <dbReference type="ARBA" id="ARBA00023015"/>
    </source>
</evidence>
<sequence length="167" mass="19245">VPYHTCVPGPNNTFGNLVPVGTINGEVVYSLPPEAFNTIFPSASPVDHLKRRRHRQPEDGLPYIKKPPNAFMLFMKEQRPNVVAELKVTDNAVVNTVIGQRWRLLLQSVKDKYFCEADKLRHLHEQQFPDWSARENYGRRRRIRTRKSKSQEALLSRVTTGCYSNSI</sequence>
<name>A0A3P8VC24_CYNSE</name>
<dbReference type="STRING" id="244447.ENSCSEP00000010791"/>
<dbReference type="GO" id="GO:0000981">
    <property type="term" value="F:DNA-binding transcription factor activity, RNA polymerase II-specific"/>
    <property type="evidence" value="ECO:0007669"/>
    <property type="project" value="TreeGrafter"/>
</dbReference>
<keyword evidence="7" id="KW-0804">Transcription</keyword>
<dbReference type="GO" id="GO:0000785">
    <property type="term" value="C:chromatin"/>
    <property type="evidence" value="ECO:0007669"/>
    <property type="project" value="TreeGrafter"/>
</dbReference>
<keyword evidence="5 9" id="KW-0238">DNA-binding</keyword>
<dbReference type="SMART" id="SM00398">
    <property type="entry name" value="HMG"/>
    <property type="match status" value="1"/>
</dbReference>
<evidence type="ECO:0000256" key="3">
    <source>
        <dbReference type="ARBA" id="ARBA00022687"/>
    </source>
</evidence>
<dbReference type="AlphaFoldDB" id="A0A3P8VC24"/>
<dbReference type="InterPro" id="IPR036910">
    <property type="entry name" value="HMG_box_dom_sf"/>
</dbReference>
<dbReference type="Gene3D" id="1.10.30.10">
    <property type="entry name" value="High mobility group box domain"/>
    <property type="match status" value="1"/>
</dbReference>
<proteinExistence type="inferred from homology"/>
<evidence type="ECO:0000259" key="10">
    <source>
        <dbReference type="PROSITE" id="PS50118"/>
    </source>
</evidence>
<reference evidence="11 12" key="1">
    <citation type="journal article" date="2014" name="Nat. Genet.">
        <title>Whole-genome sequence of a flatfish provides insights into ZW sex chromosome evolution and adaptation to a benthic lifestyle.</title>
        <authorList>
            <person name="Chen S."/>
            <person name="Zhang G."/>
            <person name="Shao C."/>
            <person name="Huang Q."/>
            <person name="Liu G."/>
            <person name="Zhang P."/>
            <person name="Song W."/>
            <person name="An N."/>
            <person name="Chalopin D."/>
            <person name="Volff J.N."/>
            <person name="Hong Y."/>
            <person name="Li Q."/>
            <person name="Sha Z."/>
            <person name="Zhou H."/>
            <person name="Xie M."/>
            <person name="Yu Q."/>
            <person name="Liu Y."/>
            <person name="Xiang H."/>
            <person name="Wang N."/>
            <person name="Wu K."/>
            <person name="Yang C."/>
            <person name="Zhou Q."/>
            <person name="Liao X."/>
            <person name="Yang L."/>
            <person name="Hu Q."/>
            <person name="Zhang J."/>
            <person name="Meng L."/>
            <person name="Jin L."/>
            <person name="Tian Y."/>
            <person name="Lian J."/>
            <person name="Yang J."/>
            <person name="Miao G."/>
            <person name="Liu S."/>
            <person name="Liang Z."/>
            <person name="Yan F."/>
            <person name="Li Y."/>
            <person name="Sun B."/>
            <person name="Zhang H."/>
            <person name="Zhang J."/>
            <person name="Zhu Y."/>
            <person name="Du M."/>
            <person name="Zhao Y."/>
            <person name="Schartl M."/>
            <person name="Tang Q."/>
            <person name="Wang J."/>
        </authorList>
    </citation>
    <scope>NUCLEOTIDE SEQUENCE</scope>
</reference>
<keyword evidence="3" id="KW-0879">Wnt signaling pathway</keyword>
<accession>A0A3P8VC24</accession>
<dbReference type="PROSITE" id="PS50118">
    <property type="entry name" value="HMG_BOX_2"/>
    <property type="match status" value="1"/>
</dbReference>